<name>A0A316EWC0_9ACTN</name>
<evidence type="ECO:0000313" key="1">
    <source>
        <dbReference type="EMBL" id="PWK36135.1"/>
    </source>
</evidence>
<gene>
    <name evidence="1" type="ORF">BC793_124116</name>
</gene>
<proteinExistence type="predicted"/>
<organism evidence="1 2">
    <name type="scientific">Actinoplanes xinjiangensis</name>
    <dbReference type="NCBI Taxonomy" id="512350"/>
    <lineage>
        <taxon>Bacteria</taxon>
        <taxon>Bacillati</taxon>
        <taxon>Actinomycetota</taxon>
        <taxon>Actinomycetes</taxon>
        <taxon>Micromonosporales</taxon>
        <taxon>Micromonosporaceae</taxon>
        <taxon>Actinoplanes</taxon>
    </lineage>
</organism>
<reference evidence="1 2" key="1">
    <citation type="submission" date="2018-05" db="EMBL/GenBank/DDBJ databases">
        <title>Genomic Encyclopedia of Archaeal and Bacterial Type Strains, Phase II (KMG-II): from individual species to whole genera.</title>
        <authorList>
            <person name="Goeker M."/>
        </authorList>
    </citation>
    <scope>NUCLEOTIDE SEQUENCE [LARGE SCALE GENOMIC DNA]</scope>
    <source>
        <strain evidence="1 2">DSM 45184</strain>
    </source>
</reference>
<dbReference type="EMBL" id="QGGR01000024">
    <property type="protein sequence ID" value="PWK36135.1"/>
    <property type="molecule type" value="Genomic_DNA"/>
</dbReference>
<accession>A0A316EWC0</accession>
<dbReference type="AlphaFoldDB" id="A0A316EWC0"/>
<keyword evidence="2" id="KW-1185">Reference proteome</keyword>
<sequence length="71" mass="7801">MLDSGCAWNELPESFPISSASTHRRFTEWVEPGVMEALHRATLDVLGAAEQIDWSRASIDAMHMRAAKGGT</sequence>
<evidence type="ECO:0000313" key="2">
    <source>
        <dbReference type="Proteomes" id="UP000245697"/>
    </source>
</evidence>
<protein>
    <submittedName>
        <fullName evidence="1">Putative transposase of IS4/5 family DUF4096</fullName>
    </submittedName>
</protein>
<dbReference type="Proteomes" id="UP000245697">
    <property type="component" value="Unassembled WGS sequence"/>
</dbReference>
<comment type="caution">
    <text evidence="1">The sequence shown here is derived from an EMBL/GenBank/DDBJ whole genome shotgun (WGS) entry which is preliminary data.</text>
</comment>
<dbReference type="RefSeq" id="WP_170167319.1">
    <property type="nucleotide sequence ID" value="NZ_BONA01000077.1"/>
</dbReference>